<gene>
    <name evidence="1" type="ORF">BJ684DRAFT_19728</name>
</gene>
<proteinExistence type="predicted"/>
<feature type="non-terminal residue" evidence="1">
    <location>
        <position position="1"/>
    </location>
</feature>
<dbReference type="Pfam" id="PF11093">
    <property type="entry name" value="Mitochondr_Som1"/>
    <property type="match status" value="1"/>
</dbReference>
<name>A0A4P9Y4T1_9FUNG</name>
<dbReference type="GO" id="GO:0042720">
    <property type="term" value="C:mitochondrial inner membrane peptidase complex"/>
    <property type="evidence" value="ECO:0007669"/>
    <property type="project" value="InterPro"/>
</dbReference>
<dbReference type="EMBL" id="KZ987940">
    <property type="protein sequence ID" value="RKP13804.1"/>
    <property type="molecule type" value="Genomic_DNA"/>
</dbReference>
<evidence type="ECO:0000313" key="2">
    <source>
        <dbReference type="Proteomes" id="UP000267251"/>
    </source>
</evidence>
<organism evidence="1 2">
    <name type="scientific">Piptocephalis cylindrospora</name>
    <dbReference type="NCBI Taxonomy" id="1907219"/>
    <lineage>
        <taxon>Eukaryota</taxon>
        <taxon>Fungi</taxon>
        <taxon>Fungi incertae sedis</taxon>
        <taxon>Zoopagomycota</taxon>
        <taxon>Zoopagomycotina</taxon>
        <taxon>Zoopagomycetes</taxon>
        <taxon>Zoopagales</taxon>
        <taxon>Piptocephalidaceae</taxon>
        <taxon>Piptocephalis</taxon>
    </lineage>
</organism>
<evidence type="ECO:0000313" key="1">
    <source>
        <dbReference type="EMBL" id="RKP13804.1"/>
    </source>
</evidence>
<accession>A0A4P9Y4T1</accession>
<dbReference type="OrthoDB" id="3983163at2759"/>
<dbReference type="Proteomes" id="UP000267251">
    <property type="component" value="Unassembled WGS sequence"/>
</dbReference>
<protein>
    <submittedName>
        <fullName evidence="1">Uncharacterized protein</fullName>
    </submittedName>
</protein>
<dbReference type="InterPro" id="IPR024645">
    <property type="entry name" value="Mitochondr_Som1"/>
</dbReference>
<keyword evidence="2" id="KW-1185">Reference proteome</keyword>
<reference evidence="2" key="1">
    <citation type="journal article" date="2018" name="Nat. Microbiol.">
        <title>Leveraging single-cell genomics to expand the fungal tree of life.</title>
        <authorList>
            <person name="Ahrendt S.R."/>
            <person name="Quandt C.A."/>
            <person name="Ciobanu D."/>
            <person name="Clum A."/>
            <person name="Salamov A."/>
            <person name="Andreopoulos B."/>
            <person name="Cheng J.F."/>
            <person name="Woyke T."/>
            <person name="Pelin A."/>
            <person name="Henrissat B."/>
            <person name="Reynolds N.K."/>
            <person name="Benny G.L."/>
            <person name="Smith M.E."/>
            <person name="James T.Y."/>
            <person name="Grigoriev I.V."/>
        </authorList>
    </citation>
    <scope>NUCLEOTIDE SEQUENCE [LARGE SCALE GENOMIC DNA]</scope>
</reference>
<sequence length="55" mass="6259">LSTPSTTPCTLYEIVQFSCEQNSKAQVVCEPFLRLFRRCYDGRLAKETVQEVVSS</sequence>
<dbReference type="AlphaFoldDB" id="A0A4P9Y4T1"/>